<evidence type="ECO:0000256" key="4">
    <source>
        <dbReference type="ARBA" id="ARBA00022679"/>
    </source>
</evidence>
<dbReference type="GO" id="GO:0043066">
    <property type="term" value="P:negative regulation of apoptotic process"/>
    <property type="evidence" value="ECO:0007669"/>
    <property type="project" value="TreeGrafter"/>
</dbReference>
<dbReference type="GO" id="GO:0005524">
    <property type="term" value="F:ATP binding"/>
    <property type="evidence" value="ECO:0007669"/>
    <property type="project" value="UniProtKB-UniRule"/>
</dbReference>
<keyword evidence="5 10" id="KW-0547">Nucleotide-binding</keyword>
<evidence type="ECO:0000259" key="13">
    <source>
        <dbReference type="PROSITE" id="PS50011"/>
    </source>
</evidence>
<dbReference type="InterPro" id="IPR008271">
    <property type="entry name" value="Ser/Thr_kinase_AS"/>
</dbReference>
<feature type="compositionally biased region" description="Basic and acidic residues" evidence="12">
    <location>
        <begin position="47"/>
        <end position="56"/>
    </location>
</feature>
<dbReference type="FunFam" id="3.30.200.20:FF:000246">
    <property type="entry name" value="Pim proto-oncogene, serine/threonine kinase,-related 152"/>
    <property type="match status" value="1"/>
</dbReference>
<proteinExistence type="inferred from homology"/>
<evidence type="ECO:0000256" key="6">
    <source>
        <dbReference type="ARBA" id="ARBA00022777"/>
    </source>
</evidence>
<dbReference type="InterPro" id="IPR017441">
    <property type="entry name" value="Protein_kinase_ATP_BS"/>
</dbReference>
<evidence type="ECO:0000256" key="1">
    <source>
        <dbReference type="ARBA" id="ARBA00005505"/>
    </source>
</evidence>
<dbReference type="Gene3D" id="1.10.510.10">
    <property type="entry name" value="Transferase(Phosphotransferase) domain 1"/>
    <property type="match status" value="1"/>
</dbReference>
<dbReference type="SUPFAM" id="SSF56112">
    <property type="entry name" value="Protein kinase-like (PK-like)"/>
    <property type="match status" value="1"/>
</dbReference>
<dbReference type="FunFam" id="1.10.510.10:FF:000392">
    <property type="entry name" value="Pim proto-oncogene, serine/threonine kinase,-related 152"/>
    <property type="match status" value="1"/>
</dbReference>
<dbReference type="InterPro" id="IPR000719">
    <property type="entry name" value="Prot_kinase_dom"/>
</dbReference>
<feature type="region of interest" description="Disordered" evidence="12">
    <location>
        <begin position="32"/>
        <end position="58"/>
    </location>
</feature>
<protein>
    <recommendedName>
        <fullName evidence="2">non-specific serine/threonine protein kinase</fullName>
        <ecNumber evidence="2">2.7.11.1</ecNumber>
    </recommendedName>
</protein>
<evidence type="ECO:0000256" key="2">
    <source>
        <dbReference type="ARBA" id="ARBA00012513"/>
    </source>
</evidence>
<dbReference type="GO" id="GO:0007346">
    <property type="term" value="P:regulation of mitotic cell cycle"/>
    <property type="evidence" value="ECO:0007669"/>
    <property type="project" value="TreeGrafter"/>
</dbReference>
<evidence type="ECO:0000256" key="10">
    <source>
        <dbReference type="PROSITE-ProRule" id="PRU10141"/>
    </source>
</evidence>
<dbReference type="GO" id="GO:0004674">
    <property type="term" value="F:protein serine/threonine kinase activity"/>
    <property type="evidence" value="ECO:0007669"/>
    <property type="project" value="UniProtKB-KW"/>
</dbReference>
<organism evidence="14 15">
    <name type="scientific">Cyprinus carpio carpio</name>
    <dbReference type="NCBI Taxonomy" id="630221"/>
    <lineage>
        <taxon>Eukaryota</taxon>
        <taxon>Metazoa</taxon>
        <taxon>Chordata</taxon>
        <taxon>Craniata</taxon>
        <taxon>Vertebrata</taxon>
        <taxon>Euteleostomi</taxon>
        <taxon>Actinopterygii</taxon>
        <taxon>Neopterygii</taxon>
        <taxon>Teleostei</taxon>
        <taxon>Ostariophysi</taxon>
        <taxon>Cypriniformes</taxon>
        <taxon>Cyprinidae</taxon>
        <taxon>Cyprininae</taxon>
        <taxon>Cyprinus</taxon>
    </lineage>
</organism>
<dbReference type="OMA" id="ADERPGM"/>
<dbReference type="AlphaFoldDB" id="A0A8C1CQS0"/>
<comment type="similarity">
    <text evidence="1">Belongs to the protein kinase superfamily. CAMK Ser/Thr protein kinase family. PIM subfamily.</text>
</comment>
<keyword evidence="7 10" id="KW-0067">ATP-binding</keyword>
<dbReference type="PROSITE" id="PS50011">
    <property type="entry name" value="PROTEIN_KINASE_DOM"/>
    <property type="match status" value="1"/>
</dbReference>
<dbReference type="InterPro" id="IPR051138">
    <property type="entry name" value="PIM_Ser/Thr_kinase"/>
</dbReference>
<reference evidence="14" key="1">
    <citation type="submission" date="2025-08" db="UniProtKB">
        <authorList>
            <consortium name="Ensembl"/>
        </authorList>
    </citation>
    <scope>IDENTIFICATION</scope>
</reference>
<evidence type="ECO:0000256" key="12">
    <source>
        <dbReference type="SAM" id="MobiDB-lite"/>
    </source>
</evidence>
<dbReference type="PANTHER" id="PTHR22984:SF11">
    <property type="entry name" value="AURORA KINASE-RELATED"/>
    <property type="match status" value="1"/>
</dbReference>
<dbReference type="PANTHER" id="PTHR22984">
    <property type="entry name" value="SERINE/THREONINE-PROTEIN KINASE PIM"/>
    <property type="match status" value="1"/>
</dbReference>
<dbReference type="PROSITE" id="PS00108">
    <property type="entry name" value="PROTEIN_KINASE_ST"/>
    <property type="match status" value="1"/>
</dbReference>
<reference evidence="14" key="2">
    <citation type="submission" date="2025-09" db="UniProtKB">
        <authorList>
            <consortium name="Ensembl"/>
        </authorList>
    </citation>
    <scope>IDENTIFICATION</scope>
</reference>
<keyword evidence="15" id="KW-1185">Reference proteome</keyword>
<dbReference type="GeneTree" id="ENSGT00950000182996"/>
<evidence type="ECO:0000313" key="15">
    <source>
        <dbReference type="Proteomes" id="UP001108240"/>
    </source>
</evidence>
<dbReference type="Gene3D" id="3.30.200.20">
    <property type="entry name" value="Phosphorylase Kinase, domain 1"/>
    <property type="match status" value="1"/>
</dbReference>
<evidence type="ECO:0000256" key="8">
    <source>
        <dbReference type="ARBA" id="ARBA00047899"/>
    </source>
</evidence>
<sequence>MGLISRLKKIIEKECVQEPCVLLKITTNTAENHHPDEAPVAAGGFDGGEKTESEEKKKKKSFWRWPALCFPRLRAAKYDLAKAEKKYQAEAGSYWTSTDAPASKVHPAAGEQLEQDVPGKGHIRNHYKIGPKLGQGGFGFVYEGTRCKDGLEVAVKFSVKPPNMPYIRVPGHPEEVPMEIGLTLMANKSPQIIKLLDWEDNKDHYVMVMERPMPSMDLRSFVKLHGERLDEGTARKVMRQAIEAANVCMKSGVFHRDIKMENLLVNQDTMEVKLIDFGCGAQLKKFAYEVFSGTNAYCPPEVTVNGTYYAKPTTVWSLGILLFMMACGYYPTHYDLDLINKKSWTRPGLSQECCQLISACLQSDPQQRINLEKMHLHDWFKVMD</sequence>
<evidence type="ECO:0000256" key="5">
    <source>
        <dbReference type="ARBA" id="ARBA00022741"/>
    </source>
</evidence>
<keyword evidence="3 11" id="KW-0723">Serine/threonine-protein kinase</keyword>
<evidence type="ECO:0000256" key="3">
    <source>
        <dbReference type="ARBA" id="ARBA00022527"/>
    </source>
</evidence>
<comment type="catalytic activity">
    <reaction evidence="9">
        <text>L-seryl-[protein] + ATP = O-phospho-L-seryl-[protein] + ADP + H(+)</text>
        <dbReference type="Rhea" id="RHEA:17989"/>
        <dbReference type="Rhea" id="RHEA-COMP:9863"/>
        <dbReference type="Rhea" id="RHEA-COMP:11604"/>
        <dbReference type="ChEBI" id="CHEBI:15378"/>
        <dbReference type="ChEBI" id="CHEBI:29999"/>
        <dbReference type="ChEBI" id="CHEBI:30616"/>
        <dbReference type="ChEBI" id="CHEBI:83421"/>
        <dbReference type="ChEBI" id="CHEBI:456216"/>
        <dbReference type="EC" id="2.7.11.1"/>
    </reaction>
</comment>
<evidence type="ECO:0000313" key="14">
    <source>
        <dbReference type="Ensembl" id="ENSCCRP00000051161.2"/>
    </source>
</evidence>
<keyword evidence="4" id="KW-0808">Transferase</keyword>
<dbReference type="GO" id="GO:0005737">
    <property type="term" value="C:cytoplasm"/>
    <property type="evidence" value="ECO:0007669"/>
    <property type="project" value="TreeGrafter"/>
</dbReference>
<evidence type="ECO:0000256" key="9">
    <source>
        <dbReference type="ARBA" id="ARBA00048679"/>
    </source>
</evidence>
<comment type="catalytic activity">
    <reaction evidence="8">
        <text>L-threonyl-[protein] + ATP = O-phospho-L-threonyl-[protein] + ADP + H(+)</text>
        <dbReference type="Rhea" id="RHEA:46608"/>
        <dbReference type="Rhea" id="RHEA-COMP:11060"/>
        <dbReference type="Rhea" id="RHEA-COMP:11605"/>
        <dbReference type="ChEBI" id="CHEBI:15378"/>
        <dbReference type="ChEBI" id="CHEBI:30013"/>
        <dbReference type="ChEBI" id="CHEBI:30616"/>
        <dbReference type="ChEBI" id="CHEBI:61977"/>
        <dbReference type="ChEBI" id="CHEBI:456216"/>
        <dbReference type="EC" id="2.7.11.1"/>
    </reaction>
</comment>
<evidence type="ECO:0000256" key="11">
    <source>
        <dbReference type="RuleBase" id="RU000304"/>
    </source>
</evidence>
<accession>A0A8C1CQS0</accession>
<dbReference type="Proteomes" id="UP001108240">
    <property type="component" value="Unplaced"/>
</dbReference>
<dbReference type="EC" id="2.7.11.1" evidence="2"/>
<name>A0A8C1CQS0_CYPCA</name>
<feature type="binding site" evidence="10">
    <location>
        <position position="156"/>
    </location>
    <ligand>
        <name>ATP</name>
        <dbReference type="ChEBI" id="CHEBI:30616"/>
    </ligand>
</feature>
<evidence type="ECO:0000256" key="7">
    <source>
        <dbReference type="ARBA" id="ARBA00022840"/>
    </source>
</evidence>
<dbReference type="Pfam" id="PF00069">
    <property type="entry name" value="Pkinase"/>
    <property type="match status" value="1"/>
</dbReference>
<dbReference type="PROSITE" id="PS00107">
    <property type="entry name" value="PROTEIN_KINASE_ATP"/>
    <property type="match status" value="1"/>
</dbReference>
<keyword evidence="6" id="KW-0418">Kinase</keyword>
<dbReference type="InterPro" id="IPR011009">
    <property type="entry name" value="Kinase-like_dom_sf"/>
</dbReference>
<dbReference type="SMART" id="SM00220">
    <property type="entry name" value="S_TKc"/>
    <property type="match status" value="1"/>
</dbReference>
<feature type="domain" description="Protein kinase" evidence="13">
    <location>
        <begin position="127"/>
        <end position="380"/>
    </location>
</feature>
<dbReference type="Ensembl" id="ENSCCRT00000055441.2">
    <property type="protein sequence ID" value="ENSCCRP00000051161.2"/>
    <property type="gene ID" value="ENSCCRG00000027324.2"/>
</dbReference>